<evidence type="ECO:0000313" key="3">
    <source>
        <dbReference type="Proteomes" id="UP001497516"/>
    </source>
</evidence>
<accession>A0AAV2CE16</accession>
<keyword evidence="3" id="KW-1185">Reference proteome</keyword>
<name>A0AAV2CE16_9ROSI</name>
<reference evidence="2 3" key="1">
    <citation type="submission" date="2024-04" db="EMBL/GenBank/DDBJ databases">
        <authorList>
            <person name="Fracassetti M."/>
        </authorList>
    </citation>
    <scope>NUCLEOTIDE SEQUENCE [LARGE SCALE GENOMIC DNA]</scope>
</reference>
<gene>
    <name evidence="2" type="ORF">LTRI10_LOCUS2227</name>
</gene>
<evidence type="ECO:0000313" key="2">
    <source>
        <dbReference type="EMBL" id="CAL1354416.1"/>
    </source>
</evidence>
<proteinExistence type="predicted"/>
<protein>
    <submittedName>
        <fullName evidence="2">Uncharacterized protein</fullName>
    </submittedName>
</protein>
<dbReference type="Proteomes" id="UP001497516">
    <property type="component" value="Chromosome 1"/>
</dbReference>
<organism evidence="2 3">
    <name type="scientific">Linum trigynum</name>
    <dbReference type="NCBI Taxonomy" id="586398"/>
    <lineage>
        <taxon>Eukaryota</taxon>
        <taxon>Viridiplantae</taxon>
        <taxon>Streptophyta</taxon>
        <taxon>Embryophyta</taxon>
        <taxon>Tracheophyta</taxon>
        <taxon>Spermatophyta</taxon>
        <taxon>Magnoliopsida</taxon>
        <taxon>eudicotyledons</taxon>
        <taxon>Gunneridae</taxon>
        <taxon>Pentapetalae</taxon>
        <taxon>rosids</taxon>
        <taxon>fabids</taxon>
        <taxon>Malpighiales</taxon>
        <taxon>Linaceae</taxon>
        <taxon>Linum</taxon>
    </lineage>
</organism>
<evidence type="ECO:0000256" key="1">
    <source>
        <dbReference type="SAM" id="MobiDB-lite"/>
    </source>
</evidence>
<dbReference type="EMBL" id="OZ034813">
    <property type="protein sequence ID" value="CAL1354416.1"/>
    <property type="molecule type" value="Genomic_DNA"/>
</dbReference>
<dbReference type="AlphaFoldDB" id="A0AAV2CE16"/>
<feature type="compositionally biased region" description="Low complexity" evidence="1">
    <location>
        <begin position="9"/>
        <end position="24"/>
    </location>
</feature>
<sequence>MSPSPPTPASSSPTPKTKPSASRTSPRDTPSPDLPHRPHKLRPLCQFQPWEQHDRLWLFRRDCQDLGLHEPQVLEVQLWMAYFEWQASCGYEGFQQPWGLIGP</sequence>
<feature type="region of interest" description="Disordered" evidence="1">
    <location>
        <begin position="1"/>
        <end position="40"/>
    </location>
</feature>